<dbReference type="Gene3D" id="2.40.50.100">
    <property type="match status" value="1"/>
</dbReference>
<dbReference type="OrthoDB" id="9806939at2"/>
<dbReference type="EMBL" id="SGXE01000002">
    <property type="protein sequence ID" value="RZS93635.1"/>
    <property type="molecule type" value="Genomic_DNA"/>
</dbReference>
<dbReference type="SUPFAM" id="SSF111369">
    <property type="entry name" value="HlyD-like secretion proteins"/>
    <property type="match status" value="1"/>
</dbReference>
<dbReference type="AlphaFoldDB" id="A0A4Q7P1N6"/>
<evidence type="ECO:0000256" key="2">
    <source>
        <dbReference type="SAM" id="Coils"/>
    </source>
</evidence>
<comment type="caution">
    <text evidence="5">The sequence shown here is derived from an EMBL/GenBank/DDBJ whole genome shotgun (WGS) entry which is preliminary data.</text>
</comment>
<organism evidence="5 6">
    <name type="scientific">Aquimarina brevivitae</name>
    <dbReference type="NCBI Taxonomy" id="323412"/>
    <lineage>
        <taxon>Bacteria</taxon>
        <taxon>Pseudomonadati</taxon>
        <taxon>Bacteroidota</taxon>
        <taxon>Flavobacteriia</taxon>
        <taxon>Flavobacteriales</taxon>
        <taxon>Flavobacteriaceae</taxon>
        <taxon>Aquimarina</taxon>
    </lineage>
</organism>
<feature type="transmembrane region" description="Helical" evidence="3">
    <location>
        <begin position="7"/>
        <end position="27"/>
    </location>
</feature>
<evidence type="ECO:0000313" key="6">
    <source>
        <dbReference type="Proteomes" id="UP000292262"/>
    </source>
</evidence>
<dbReference type="PANTHER" id="PTHR30469">
    <property type="entry name" value="MULTIDRUG RESISTANCE PROTEIN MDTA"/>
    <property type="match status" value="1"/>
</dbReference>
<dbReference type="Gene3D" id="2.40.30.170">
    <property type="match status" value="1"/>
</dbReference>
<gene>
    <name evidence="5" type="ORF">EV197_2215</name>
</gene>
<dbReference type="Gene3D" id="2.40.420.20">
    <property type="match status" value="1"/>
</dbReference>
<dbReference type="GO" id="GO:1990281">
    <property type="term" value="C:efflux pump complex"/>
    <property type="evidence" value="ECO:0007669"/>
    <property type="project" value="TreeGrafter"/>
</dbReference>
<keyword evidence="6" id="KW-1185">Reference proteome</keyword>
<evidence type="ECO:0000256" key="3">
    <source>
        <dbReference type="SAM" id="Phobius"/>
    </source>
</evidence>
<dbReference type="NCBIfam" id="TIGR01730">
    <property type="entry name" value="RND_mfp"/>
    <property type="match status" value="1"/>
</dbReference>
<evidence type="ECO:0000256" key="1">
    <source>
        <dbReference type="ARBA" id="ARBA00009477"/>
    </source>
</evidence>
<evidence type="ECO:0000259" key="4">
    <source>
        <dbReference type="Pfam" id="PF25917"/>
    </source>
</evidence>
<keyword evidence="3" id="KW-0472">Membrane</keyword>
<evidence type="ECO:0000313" key="5">
    <source>
        <dbReference type="EMBL" id="RZS93635.1"/>
    </source>
</evidence>
<dbReference type="InterPro" id="IPR006143">
    <property type="entry name" value="RND_pump_MFP"/>
</dbReference>
<sequence length="389" mass="43065">MKLNKKSIIIICIIIFIIALGAVWLIFSTEPEAQSEGATKKSAMLVSVVNAEKGNFVPQFLATGTVQPVEDIQLNAIVSGQILYRSSDFIPGGIVKKGETLLKIDPADFINQVELRKSELLQAKTNLELEMGRQVIAEQDLALVGVDSLSDKQKSLILRKPQLNAVKATIQSAQAAYDQAQLNLQRTTIRAPFDAQVISQNVTVGSLVGPQNNLGRLVGTAAYWVTATIPVHKLQWLSFAENNETETNEVRIKNVANWGQDNFRTGILYRQIGALEEQTRLVRVLIKVEDPLSTLSKNQNKPKMIIGSFVEIELSGKKIKDVVRIHRDYLRSNQTVWIMEDGTLQIKNVSILLSDANYVYITEGLSGNEKIVTTNISTVTNGVPLRTEE</sequence>
<comment type="similarity">
    <text evidence="1">Belongs to the membrane fusion protein (MFP) (TC 8.A.1) family.</text>
</comment>
<dbReference type="Gene3D" id="1.10.287.470">
    <property type="entry name" value="Helix hairpin bin"/>
    <property type="match status" value="1"/>
</dbReference>
<accession>A0A4Q7P1N6</accession>
<dbReference type="InterPro" id="IPR058625">
    <property type="entry name" value="MdtA-like_BSH"/>
</dbReference>
<dbReference type="PANTHER" id="PTHR30469:SF12">
    <property type="entry name" value="MULTIDRUG RESISTANCE PROTEIN MDTA"/>
    <property type="match status" value="1"/>
</dbReference>
<proteinExistence type="inferred from homology"/>
<reference evidence="5 6" key="1">
    <citation type="submission" date="2019-02" db="EMBL/GenBank/DDBJ databases">
        <title>Genomic Encyclopedia of Type Strains, Phase IV (KMG-IV): sequencing the most valuable type-strain genomes for metagenomic binning, comparative biology and taxonomic classification.</title>
        <authorList>
            <person name="Goeker M."/>
        </authorList>
    </citation>
    <scope>NUCLEOTIDE SEQUENCE [LARGE SCALE GENOMIC DNA]</scope>
    <source>
        <strain evidence="5 6">DSM 17196</strain>
    </source>
</reference>
<dbReference type="Proteomes" id="UP000292262">
    <property type="component" value="Unassembled WGS sequence"/>
</dbReference>
<name>A0A4Q7P1N6_9FLAO</name>
<keyword evidence="3" id="KW-0812">Transmembrane</keyword>
<feature type="domain" description="Multidrug resistance protein MdtA-like barrel-sandwich hybrid" evidence="4">
    <location>
        <begin position="73"/>
        <end position="209"/>
    </location>
</feature>
<dbReference type="RefSeq" id="WP_130286753.1">
    <property type="nucleotide sequence ID" value="NZ_SGXE01000002.1"/>
</dbReference>
<dbReference type="GO" id="GO:0015562">
    <property type="term" value="F:efflux transmembrane transporter activity"/>
    <property type="evidence" value="ECO:0007669"/>
    <property type="project" value="TreeGrafter"/>
</dbReference>
<keyword evidence="3" id="KW-1133">Transmembrane helix</keyword>
<keyword evidence="2" id="KW-0175">Coiled coil</keyword>
<protein>
    <submittedName>
        <fullName evidence="5">RND family efflux transporter MFP subunit</fullName>
    </submittedName>
</protein>
<dbReference type="Pfam" id="PF25917">
    <property type="entry name" value="BSH_RND"/>
    <property type="match status" value="1"/>
</dbReference>
<feature type="coiled-coil region" evidence="2">
    <location>
        <begin position="163"/>
        <end position="190"/>
    </location>
</feature>